<dbReference type="PROSITE" id="PS51257">
    <property type="entry name" value="PROKAR_LIPOPROTEIN"/>
    <property type="match status" value="1"/>
</dbReference>
<organism evidence="4 5">
    <name type="scientific">Mongoliitalea lutea</name>
    <dbReference type="NCBI Taxonomy" id="849756"/>
    <lineage>
        <taxon>Bacteria</taxon>
        <taxon>Pseudomonadati</taxon>
        <taxon>Bacteroidota</taxon>
        <taxon>Cytophagia</taxon>
        <taxon>Cytophagales</taxon>
        <taxon>Cyclobacteriaceae</taxon>
        <taxon>Mongoliitalea</taxon>
    </lineage>
</organism>
<dbReference type="SUPFAM" id="SSF117281">
    <property type="entry name" value="Kelch motif"/>
    <property type="match status" value="1"/>
</dbReference>
<dbReference type="Pfam" id="PF01833">
    <property type="entry name" value="TIG"/>
    <property type="match status" value="2"/>
</dbReference>
<keyword evidence="5" id="KW-1185">Reference proteome</keyword>
<dbReference type="EMBL" id="BMYF01000011">
    <property type="protein sequence ID" value="GHB38571.1"/>
    <property type="molecule type" value="Genomic_DNA"/>
</dbReference>
<dbReference type="PANTHER" id="PTHR24412:SF489">
    <property type="entry name" value="RING FINGER DOMAIN AND KELCH REPEAT-CONTAINING PROTEIN DDB_G0271372"/>
    <property type="match status" value="1"/>
</dbReference>
<comment type="caution">
    <text evidence="4">The sequence shown here is derived from an EMBL/GenBank/DDBJ whole genome shotgun (WGS) entry which is preliminary data.</text>
</comment>
<dbReference type="SUPFAM" id="SSF50965">
    <property type="entry name" value="Galactose oxidase, central domain"/>
    <property type="match status" value="1"/>
</dbReference>
<sequence>MKFQKLFLYTSLAITLFACSENDGPDIRVDAVRSSRVEILADGGARFFGEIIQEKGLTEHGFMYTQDTNVWNLAQRKISLGTPEGKGEFSAAVLSGIQDQQKYYFRAYGESASGMFYGKIISFFSNGSVAPQISRVDPTKGHLNETIKIVGTNLGISRESTALYFDQQPIETFTAQDSVITTVIPPNLTSAKFVIRAVVYGKAVEYPYELATPEINKISPLTATFREEVIIEGAHFGDQPSENEVYFGEVPAQVIGAERNKLIVIVPDDLDIAKSKITVKAQRQTVISEEFFEIKAPIIESYDECMDTYQMIEIFGSNFHPISHKNMVLLEGVEAEVMDVYPDKLYAMVPQGPFPRGKMTVEVIVAGASTKGQTDVCIKDEWLLISTTLPFAYYGGPGTFVVNNKAYVFAVGKNDFQKLYMWEFNPTNLSWKKHELPFELSHFGNTASTGNKGYLYTANDRNEVWEFDGISWKERARFIGPYRVNSSMFAIGQKVYLGMGMRDNTSYQDFYSYESTSNQWKPIAQPLAAGRIKAVTFVIDGKAYITDGASNTGEVDMMRYDPADTWTRMADQAYARLYSVGFALNGKGYTAIGSSVVGSGSPESHVYDPQTNTWSHGPPVGHKGRYRGFAFVLNGEAYIGGGAAETNYINEGVEYDLLKWVKK</sequence>
<keyword evidence="1" id="KW-0880">Kelch repeat</keyword>
<dbReference type="Gene3D" id="2.60.40.10">
    <property type="entry name" value="Immunoglobulins"/>
    <property type="match status" value="3"/>
</dbReference>
<protein>
    <recommendedName>
        <fullName evidence="3">IPT/TIG domain-containing protein</fullName>
    </recommendedName>
</protein>
<gene>
    <name evidence="4" type="ORF">GCM10008106_19710</name>
</gene>
<dbReference type="AlphaFoldDB" id="A0A8J3CX27"/>
<dbReference type="InterPro" id="IPR014756">
    <property type="entry name" value="Ig_E-set"/>
</dbReference>
<dbReference type="Gene3D" id="2.120.10.80">
    <property type="entry name" value="Kelch-type beta propeller"/>
    <property type="match status" value="2"/>
</dbReference>
<dbReference type="InterPro" id="IPR013783">
    <property type="entry name" value="Ig-like_fold"/>
</dbReference>
<feature type="domain" description="IPT/TIG" evidence="3">
    <location>
        <begin position="131"/>
        <end position="201"/>
    </location>
</feature>
<evidence type="ECO:0000313" key="4">
    <source>
        <dbReference type="EMBL" id="GHB38571.1"/>
    </source>
</evidence>
<dbReference type="SUPFAM" id="SSF81296">
    <property type="entry name" value="E set domains"/>
    <property type="match status" value="2"/>
</dbReference>
<reference evidence="4" key="1">
    <citation type="journal article" date="2014" name="Int. J. Syst. Evol. Microbiol.">
        <title>Complete genome sequence of Corynebacterium casei LMG S-19264T (=DSM 44701T), isolated from a smear-ripened cheese.</title>
        <authorList>
            <consortium name="US DOE Joint Genome Institute (JGI-PGF)"/>
            <person name="Walter F."/>
            <person name="Albersmeier A."/>
            <person name="Kalinowski J."/>
            <person name="Ruckert C."/>
        </authorList>
    </citation>
    <scope>NUCLEOTIDE SEQUENCE</scope>
    <source>
        <strain evidence="4">KCTC 23224</strain>
    </source>
</reference>
<dbReference type="InterPro" id="IPR011043">
    <property type="entry name" value="Gal_Oxase/kelch_b-propeller"/>
</dbReference>
<reference evidence="4" key="2">
    <citation type="submission" date="2020-09" db="EMBL/GenBank/DDBJ databases">
        <authorList>
            <person name="Sun Q."/>
            <person name="Kim S."/>
        </authorList>
    </citation>
    <scope>NUCLEOTIDE SEQUENCE</scope>
    <source>
        <strain evidence="4">KCTC 23224</strain>
    </source>
</reference>
<dbReference type="RefSeq" id="WP_189581535.1">
    <property type="nucleotide sequence ID" value="NZ_BMYF01000011.1"/>
</dbReference>
<evidence type="ECO:0000256" key="2">
    <source>
        <dbReference type="ARBA" id="ARBA00022737"/>
    </source>
</evidence>
<dbReference type="Proteomes" id="UP000642809">
    <property type="component" value="Unassembled WGS sequence"/>
</dbReference>
<dbReference type="CDD" id="cd00102">
    <property type="entry name" value="IPT"/>
    <property type="match status" value="1"/>
</dbReference>
<dbReference type="PANTHER" id="PTHR24412">
    <property type="entry name" value="KELCH PROTEIN"/>
    <property type="match status" value="1"/>
</dbReference>
<evidence type="ECO:0000256" key="1">
    <source>
        <dbReference type="ARBA" id="ARBA00022441"/>
    </source>
</evidence>
<accession>A0A8J3CX27</accession>
<evidence type="ECO:0000259" key="3">
    <source>
        <dbReference type="Pfam" id="PF01833"/>
    </source>
</evidence>
<feature type="domain" description="IPT/TIG" evidence="3">
    <location>
        <begin position="213"/>
        <end position="283"/>
    </location>
</feature>
<dbReference type="InterPro" id="IPR002909">
    <property type="entry name" value="IPT_dom"/>
</dbReference>
<proteinExistence type="predicted"/>
<name>A0A8J3CX27_9BACT</name>
<dbReference type="InterPro" id="IPR015915">
    <property type="entry name" value="Kelch-typ_b-propeller"/>
</dbReference>
<keyword evidence="2" id="KW-0677">Repeat</keyword>
<evidence type="ECO:0000313" key="5">
    <source>
        <dbReference type="Proteomes" id="UP000642809"/>
    </source>
</evidence>